<dbReference type="GO" id="GO:0015833">
    <property type="term" value="P:peptide transport"/>
    <property type="evidence" value="ECO:0007669"/>
    <property type="project" value="TreeGrafter"/>
</dbReference>
<dbReference type="InterPro" id="IPR030678">
    <property type="entry name" value="Peptide/Ni-bd"/>
</dbReference>
<reference evidence="4 5" key="1">
    <citation type="journal article" date="2010" name="BMC Genomics">
        <title>Comparative genomics and proteomics of Helicobacter mustelae, an ulcerogenic and carcinogenic gastric pathogen.</title>
        <authorList>
            <person name="O'Toole P.W."/>
            <person name="Snelling W.J."/>
            <person name="Canchaya C."/>
            <person name="Forde B.M."/>
            <person name="Hardie K.R."/>
            <person name="Josenhans C."/>
            <person name="Graham R.L.J."/>
            <person name="McMullan G."/>
            <person name="Parkhill J."/>
            <person name="Belda E."/>
            <person name="Bentley S.D."/>
        </authorList>
    </citation>
    <scope>NUCLEOTIDE SEQUENCE [LARGE SCALE GENOMIC DNA]</scope>
    <source>
        <strain evidence="5">ATCC 43772 / LMG 18044 / NCTC 12198 / 12198</strain>
    </source>
</reference>
<dbReference type="Pfam" id="PF00496">
    <property type="entry name" value="SBP_bac_5"/>
    <property type="match status" value="1"/>
</dbReference>
<dbReference type="HOGENOM" id="CLU_023171_0_0_7"/>
<proteinExistence type="predicted"/>
<keyword evidence="5" id="KW-1185">Reference proteome</keyword>
<dbReference type="EMBL" id="FN555004">
    <property type="protein sequence ID" value="CBG40238.1"/>
    <property type="molecule type" value="Genomic_DNA"/>
</dbReference>
<dbReference type="PANTHER" id="PTHR30290">
    <property type="entry name" value="PERIPLASMIC BINDING COMPONENT OF ABC TRANSPORTER"/>
    <property type="match status" value="1"/>
</dbReference>
<dbReference type="GO" id="GO:0030288">
    <property type="term" value="C:outer membrane-bounded periplasmic space"/>
    <property type="evidence" value="ECO:0007669"/>
    <property type="project" value="TreeGrafter"/>
</dbReference>
<organism evidence="4 5">
    <name type="scientific">Helicobacter mustelae (strain ATCC 43772 / CCUG 25715 / CIP 103759 / LMG 18044 / NCTC 12198 / R85-136P)</name>
    <name type="common">Campylobacter mustelae</name>
    <dbReference type="NCBI Taxonomy" id="679897"/>
    <lineage>
        <taxon>Bacteria</taxon>
        <taxon>Pseudomonadati</taxon>
        <taxon>Campylobacterota</taxon>
        <taxon>Epsilonproteobacteria</taxon>
        <taxon>Campylobacterales</taxon>
        <taxon>Helicobacteraceae</taxon>
        <taxon>Helicobacter</taxon>
    </lineage>
</organism>
<dbReference type="CDD" id="cd08497">
    <property type="entry name" value="MbnE-like"/>
    <property type="match status" value="1"/>
</dbReference>
<feature type="chain" id="PRO_5003051179" evidence="2">
    <location>
        <begin position="19"/>
        <end position="609"/>
    </location>
</feature>
<protein>
    <submittedName>
        <fullName evidence="4">Putative ABC transport system, substrate-binding protein</fullName>
    </submittedName>
</protein>
<evidence type="ECO:0000259" key="3">
    <source>
        <dbReference type="Pfam" id="PF00496"/>
    </source>
</evidence>
<dbReference type="InterPro" id="IPR000914">
    <property type="entry name" value="SBP_5_dom"/>
</dbReference>
<dbReference type="PIRSF" id="PIRSF002741">
    <property type="entry name" value="MppA"/>
    <property type="match status" value="1"/>
</dbReference>
<name>D3UIB5_HELM1</name>
<dbReference type="Proteomes" id="UP000001522">
    <property type="component" value="Chromosome"/>
</dbReference>
<evidence type="ECO:0000313" key="5">
    <source>
        <dbReference type="Proteomes" id="UP000001522"/>
    </source>
</evidence>
<keyword evidence="1 2" id="KW-0732">Signal</keyword>
<dbReference type="GO" id="GO:0042884">
    <property type="term" value="P:microcin transport"/>
    <property type="evidence" value="ECO:0007669"/>
    <property type="project" value="TreeGrafter"/>
</dbReference>
<feature type="signal peptide" evidence="2">
    <location>
        <begin position="1"/>
        <end position="18"/>
    </location>
</feature>
<gene>
    <name evidence="4" type="ordered locus">HMU09810</name>
</gene>
<sequence length="609" mass="70370">MPWCFFWLWILLCPSVFGQDAIALDGEPKYKHFKHFDYANPSAPKGGSLRSYVLGSFDSLNPFLLKGNPAEGLELVYDTLMAQSLDEPYSQYGLLADSIEVAKDHYSVIFHINPLAHFNDGVPVSAEDVKFSFDTLMSKGSVIYHQYYADVKEARVLDRSHVQFLFRTNQNRELPLILGQLQILPKHFYWKNGKNTFGEDVLQKPLGSGPYSVKSYDLGKKIIYERNPNYWARDLPVNVGFYNFDFMVYEYYKEESVALKAFLKGDYDWRLETTAKVWARGYVGKAIEQGKIKKVLIKNDLPSGMQGFFMNTRKKLFQNPLVREALLYAFDAQWSNRNLFFSQYSRTLSFFNHSIYAMSGLPSKKELEILQPYAKTLNARDPRILKDVYIIPRTDGEIKRGENLRENLKYARDLLKKAGFVIENFALVDERTKEPFVFTLTLGSPAFERLALSFAKNLQVLGITMNIEVVDSARYKNLVQNFDYDMIVAVIGQSLFPGNEQNYYWGSKSAAAKGSRNYAGIKDPVVDSLIKRLVNAKNKEEQIFITKALDRVLCWGFYVIPHFYLPYYRIAYDDRIKMPKIPPRYGINPALWWSADWHSEGEKYSGREK</sequence>
<dbReference type="PANTHER" id="PTHR30290:SF64">
    <property type="entry name" value="ABC TRANSPORTER PERIPLASMIC BINDING PROTEIN"/>
    <property type="match status" value="1"/>
</dbReference>
<dbReference type="AlphaFoldDB" id="D3UIB5"/>
<dbReference type="eggNOG" id="COG4166">
    <property type="taxonomic scope" value="Bacteria"/>
</dbReference>
<feature type="domain" description="Solute-binding protein family 5" evidence="3">
    <location>
        <begin position="93"/>
        <end position="510"/>
    </location>
</feature>
<dbReference type="RefSeq" id="WP_013023310.1">
    <property type="nucleotide sequence ID" value="NC_013949.1"/>
</dbReference>
<dbReference type="KEGG" id="hms:HMU09810"/>
<dbReference type="GO" id="GO:1904680">
    <property type="term" value="F:peptide transmembrane transporter activity"/>
    <property type="evidence" value="ECO:0007669"/>
    <property type="project" value="TreeGrafter"/>
</dbReference>
<evidence type="ECO:0000256" key="2">
    <source>
        <dbReference type="SAM" id="SignalP"/>
    </source>
</evidence>
<dbReference type="InterPro" id="IPR039424">
    <property type="entry name" value="SBP_5"/>
</dbReference>
<evidence type="ECO:0000313" key="4">
    <source>
        <dbReference type="EMBL" id="CBG40238.1"/>
    </source>
</evidence>
<accession>D3UIB5</accession>
<dbReference type="Gene3D" id="3.10.105.10">
    <property type="entry name" value="Dipeptide-binding Protein, Domain 3"/>
    <property type="match status" value="1"/>
</dbReference>
<dbReference type="STRING" id="679897.HMU09810"/>
<dbReference type="Gene3D" id="3.40.190.10">
    <property type="entry name" value="Periplasmic binding protein-like II"/>
    <property type="match status" value="1"/>
</dbReference>
<evidence type="ECO:0000256" key="1">
    <source>
        <dbReference type="ARBA" id="ARBA00022729"/>
    </source>
</evidence>
<dbReference type="SUPFAM" id="SSF53850">
    <property type="entry name" value="Periplasmic binding protein-like II"/>
    <property type="match status" value="1"/>
</dbReference>
<dbReference type="GO" id="GO:0043190">
    <property type="term" value="C:ATP-binding cassette (ABC) transporter complex"/>
    <property type="evidence" value="ECO:0007669"/>
    <property type="project" value="InterPro"/>
</dbReference>